<keyword evidence="3" id="KW-1185">Reference proteome</keyword>
<evidence type="ECO:0000313" key="3">
    <source>
        <dbReference type="Proteomes" id="UP000629619"/>
    </source>
</evidence>
<protein>
    <recommendedName>
        <fullName evidence="4">Lipoprotein</fullName>
    </recommendedName>
</protein>
<proteinExistence type="predicted"/>
<gene>
    <name evidence="2" type="ORF">Asi03nite_68100</name>
</gene>
<evidence type="ECO:0000256" key="1">
    <source>
        <dbReference type="SAM" id="SignalP"/>
    </source>
</evidence>
<sequence length="239" mass="25283">MRAAVAATAMLLLAGCSHDAATPAENGLNDLPAATVVERSLAAFKSAPSYRVEVHGGDASKPLSIKLAVLGENLRGSITRDGGTTEILKTKTNFYIRPDETFWVTGLGKPEQAHAYATFAGARWIKVERGDPLVATAGLDGAFLFADRTFLDSAVPKQLALGDPKDIGGVPTITVLDTRTTEDARTEISVATAGAPYPVRWDFGLGTVADFTDYGTPSDPIEDPVPTAMVDMKTVLHHT</sequence>
<dbReference type="AlphaFoldDB" id="A0A919NED0"/>
<feature type="signal peptide" evidence="1">
    <location>
        <begin position="1"/>
        <end position="20"/>
    </location>
</feature>
<reference evidence="2" key="1">
    <citation type="submission" date="2021-01" db="EMBL/GenBank/DDBJ databases">
        <title>Whole genome shotgun sequence of Actinoplanes siamensis NBRC 109076.</title>
        <authorList>
            <person name="Komaki H."/>
            <person name="Tamura T."/>
        </authorList>
    </citation>
    <scope>NUCLEOTIDE SEQUENCE</scope>
    <source>
        <strain evidence="2">NBRC 109076</strain>
    </source>
</reference>
<dbReference type="RefSeq" id="WP_378015111.1">
    <property type="nucleotide sequence ID" value="NZ_JBHSBE010000007.1"/>
</dbReference>
<evidence type="ECO:0008006" key="4">
    <source>
        <dbReference type="Google" id="ProtNLM"/>
    </source>
</evidence>
<dbReference type="Proteomes" id="UP000629619">
    <property type="component" value="Unassembled WGS sequence"/>
</dbReference>
<feature type="chain" id="PRO_5037874474" description="Lipoprotein" evidence="1">
    <location>
        <begin position="21"/>
        <end position="239"/>
    </location>
</feature>
<dbReference type="PROSITE" id="PS51257">
    <property type="entry name" value="PROKAR_LIPOPROTEIN"/>
    <property type="match status" value="1"/>
</dbReference>
<evidence type="ECO:0000313" key="2">
    <source>
        <dbReference type="EMBL" id="GIF09272.1"/>
    </source>
</evidence>
<accession>A0A919NED0</accession>
<keyword evidence="1" id="KW-0732">Signal</keyword>
<dbReference type="EMBL" id="BOMW01000080">
    <property type="protein sequence ID" value="GIF09272.1"/>
    <property type="molecule type" value="Genomic_DNA"/>
</dbReference>
<name>A0A919NED0_9ACTN</name>
<comment type="caution">
    <text evidence="2">The sequence shown here is derived from an EMBL/GenBank/DDBJ whole genome shotgun (WGS) entry which is preliminary data.</text>
</comment>
<organism evidence="2 3">
    <name type="scientific">Actinoplanes siamensis</name>
    <dbReference type="NCBI Taxonomy" id="1223317"/>
    <lineage>
        <taxon>Bacteria</taxon>
        <taxon>Bacillati</taxon>
        <taxon>Actinomycetota</taxon>
        <taxon>Actinomycetes</taxon>
        <taxon>Micromonosporales</taxon>
        <taxon>Micromonosporaceae</taxon>
        <taxon>Actinoplanes</taxon>
    </lineage>
</organism>